<comment type="caution">
    <text evidence="2">The sequence shown here is derived from an EMBL/GenBank/DDBJ whole genome shotgun (WGS) entry which is preliminary data.</text>
</comment>
<name>A0AA36FVK3_9BILA</name>
<dbReference type="EMBL" id="CATQJA010000764">
    <property type="protein sequence ID" value="CAJ0563963.1"/>
    <property type="molecule type" value="Genomic_DNA"/>
</dbReference>
<evidence type="ECO:0000313" key="3">
    <source>
        <dbReference type="Proteomes" id="UP001177023"/>
    </source>
</evidence>
<reference evidence="2" key="1">
    <citation type="submission" date="2023-06" db="EMBL/GenBank/DDBJ databases">
        <authorList>
            <person name="Delattre M."/>
        </authorList>
    </citation>
    <scope>NUCLEOTIDE SEQUENCE</scope>
    <source>
        <strain evidence="2">AF72</strain>
    </source>
</reference>
<evidence type="ECO:0008006" key="4">
    <source>
        <dbReference type="Google" id="ProtNLM"/>
    </source>
</evidence>
<evidence type="ECO:0000313" key="2">
    <source>
        <dbReference type="EMBL" id="CAJ0563963.1"/>
    </source>
</evidence>
<keyword evidence="1" id="KW-0732">Signal</keyword>
<evidence type="ECO:0000256" key="1">
    <source>
        <dbReference type="SAM" id="SignalP"/>
    </source>
</evidence>
<organism evidence="2 3">
    <name type="scientific">Mesorhabditis spiculigera</name>
    <dbReference type="NCBI Taxonomy" id="96644"/>
    <lineage>
        <taxon>Eukaryota</taxon>
        <taxon>Metazoa</taxon>
        <taxon>Ecdysozoa</taxon>
        <taxon>Nematoda</taxon>
        <taxon>Chromadorea</taxon>
        <taxon>Rhabditida</taxon>
        <taxon>Rhabditina</taxon>
        <taxon>Rhabditomorpha</taxon>
        <taxon>Rhabditoidea</taxon>
        <taxon>Rhabditidae</taxon>
        <taxon>Mesorhabditinae</taxon>
        <taxon>Mesorhabditis</taxon>
    </lineage>
</organism>
<sequence>MNLIQLLCISLCVAVAQTGAIWDSVARAWVTTGESRGLPTTPGNCLPKQPSEYAKSTIMFERQYQLRQGPGTLMKTYTTMMDCFNACYSNSSCGTMWFAGYNRSCTHYPTTMTCALVSDPRDYTILNPLVTIRQQLSGTAIRNTINTTAASGRLALCVAWRPAMKCKLQPFMMGSGYLEAAANKNPTFFLSTEKTSECGSFMDIYRKSAGNGDYYYSNNRSTSDWTPVPGFYSWDPMLC</sequence>
<dbReference type="Proteomes" id="UP001177023">
    <property type="component" value="Unassembled WGS sequence"/>
</dbReference>
<feature type="chain" id="PRO_5041459824" description="Apple domain-containing protein" evidence="1">
    <location>
        <begin position="19"/>
        <end position="239"/>
    </location>
</feature>
<feature type="non-terminal residue" evidence="2">
    <location>
        <position position="1"/>
    </location>
</feature>
<accession>A0AA36FVK3</accession>
<protein>
    <recommendedName>
        <fullName evidence="4">Apple domain-containing protein</fullName>
    </recommendedName>
</protein>
<gene>
    <name evidence="2" type="ORF">MSPICULIGERA_LOCUS2663</name>
</gene>
<keyword evidence="3" id="KW-1185">Reference proteome</keyword>
<feature type="signal peptide" evidence="1">
    <location>
        <begin position="1"/>
        <end position="18"/>
    </location>
</feature>
<proteinExistence type="predicted"/>
<dbReference type="AlphaFoldDB" id="A0AA36FVK3"/>